<keyword evidence="1" id="KW-1185">Reference proteome</keyword>
<reference evidence="2" key="1">
    <citation type="submission" date="2016-11" db="UniProtKB">
        <authorList>
            <consortium name="WormBaseParasite"/>
        </authorList>
    </citation>
    <scope>IDENTIFICATION</scope>
</reference>
<dbReference type="Proteomes" id="UP000095282">
    <property type="component" value="Unplaced"/>
</dbReference>
<organism evidence="1 2">
    <name type="scientific">Caenorhabditis tropicalis</name>
    <dbReference type="NCBI Taxonomy" id="1561998"/>
    <lineage>
        <taxon>Eukaryota</taxon>
        <taxon>Metazoa</taxon>
        <taxon>Ecdysozoa</taxon>
        <taxon>Nematoda</taxon>
        <taxon>Chromadorea</taxon>
        <taxon>Rhabditida</taxon>
        <taxon>Rhabditina</taxon>
        <taxon>Rhabditomorpha</taxon>
        <taxon>Rhabditoidea</taxon>
        <taxon>Rhabditidae</taxon>
        <taxon>Peloderinae</taxon>
        <taxon>Caenorhabditis</taxon>
    </lineage>
</organism>
<dbReference type="WBParaSite" id="Csp11.Scaffold630.g18358.t1">
    <property type="protein sequence ID" value="Csp11.Scaffold630.g18358.t1"/>
    <property type="gene ID" value="Csp11.Scaffold630.g18358"/>
</dbReference>
<evidence type="ECO:0000313" key="1">
    <source>
        <dbReference type="Proteomes" id="UP000095282"/>
    </source>
</evidence>
<evidence type="ECO:0000313" key="2">
    <source>
        <dbReference type="WBParaSite" id="Csp11.Scaffold630.g18358.t1"/>
    </source>
</evidence>
<dbReference type="eggNOG" id="ENOG502TGT5">
    <property type="taxonomic scope" value="Eukaryota"/>
</dbReference>
<name>A0A1I7UQL1_9PELO</name>
<protein>
    <submittedName>
        <fullName evidence="2">Uncharacterized protein</fullName>
    </submittedName>
</protein>
<dbReference type="AlphaFoldDB" id="A0A1I7UQL1"/>
<sequence length="216" mass="25590">MNEVSNALAMSQAMMEKMQKLEISKNYDVEKFETLLRLPAREVNSFMEKESKKTEEEKMTDNDKRVKRIREEKKDRAARTLQNYFRKIRVNGEREAIKNRVMKISAKKRILLLEQIRQKMGEQQPIRRFGAYQVIRAVELHKGKQKFQTEWLAKMAVDMNFHDKNLSRPNSPTHFIAGSIPALIRKKAEMKHAEKMQEIDNKIIDVYCGYQKDNLQ</sequence>
<proteinExistence type="predicted"/>
<accession>A0A1I7UQL1</accession>